<keyword evidence="4 5" id="KW-0732">Signal</keyword>
<gene>
    <name evidence="7" type="ORF">ACFSCT_06675</name>
</gene>
<protein>
    <submittedName>
        <fullName evidence="7">ABC transporter substrate-binding protein</fullName>
    </submittedName>
</protein>
<evidence type="ECO:0000256" key="1">
    <source>
        <dbReference type="ARBA" id="ARBA00004418"/>
    </source>
</evidence>
<dbReference type="EMBL" id="JBHUEN010000018">
    <property type="protein sequence ID" value="MFD1881398.1"/>
    <property type="molecule type" value="Genomic_DNA"/>
</dbReference>
<sequence length="525" mass="56045">MNTKLASVALAALMAMGALPALAQDLRIGRSSEQSSIDPQFSRTGNNQMTANMIFGQLVEFDQNLQISPGLAASWTNTDPLTWDITLRDGVTFHDGSPLTVEDVIFSLERADEVPNSPAPFTDQVSAIDKMEKVDDKTLRITTKTPAPTLMEDIGRVFIVKQAAVDGKSSEDFASGGAAIGTGPYKFVSWTPGETLRVNAYDGYWGKKPEFKDVEIRFIANDAARVAALLSGAVDVIDAVPATDVPKISGTSGFRIDEADSGRLVYLGLSMRDETAPPGVTDLSGAPLPTNPFRDAKVRKAISLMIDRQLIIDRILGGAGVAAGQLVPAALGGYVPDLAPDQADPAKAKELLTEAGYPEGFGLTVASSNDRFPGDADLAQALGQMLTRGGLKVNGVEVYPYNVYSKAATDGTYGAFVFSLGSSTPTSAPNLQSLLHTYDKEAGKGAFNRVRFSDPAFDSALEAAQEEFDEPARLAALQEATKMVFAETPIVPLYWQKLFWGTKDGLTIKGGLSEYTLPQDVESLK</sequence>
<evidence type="ECO:0000313" key="8">
    <source>
        <dbReference type="Proteomes" id="UP001597213"/>
    </source>
</evidence>
<dbReference type="PANTHER" id="PTHR30290:SF9">
    <property type="entry name" value="OLIGOPEPTIDE-BINDING PROTEIN APPA"/>
    <property type="match status" value="1"/>
</dbReference>
<evidence type="ECO:0000256" key="2">
    <source>
        <dbReference type="ARBA" id="ARBA00005695"/>
    </source>
</evidence>
<keyword evidence="3" id="KW-0813">Transport</keyword>
<dbReference type="PANTHER" id="PTHR30290">
    <property type="entry name" value="PERIPLASMIC BINDING COMPONENT OF ABC TRANSPORTER"/>
    <property type="match status" value="1"/>
</dbReference>
<comment type="similarity">
    <text evidence="2">Belongs to the bacterial solute-binding protein 5 family.</text>
</comment>
<dbReference type="InterPro" id="IPR000914">
    <property type="entry name" value="SBP_5_dom"/>
</dbReference>
<dbReference type="InterPro" id="IPR030678">
    <property type="entry name" value="Peptide/Ni-bd"/>
</dbReference>
<dbReference type="PIRSF" id="PIRSF002741">
    <property type="entry name" value="MppA"/>
    <property type="match status" value="1"/>
</dbReference>
<dbReference type="InterPro" id="IPR039424">
    <property type="entry name" value="SBP_5"/>
</dbReference>
<dbReference type="SUPFAM" id="SSF53850">
    <property type="entry name" value="Periplasmic binding protein-like II"/>
    <property type="match status" value="1"/>
</dbReference>
<reference evidence="8" key="1">
    <citation type="journal article" date="2019" name="Int. J. Syst. Evol. Microbiol.">
        <title>The Global Catalogue of Microorganisms (GCM) 10K type strain sequencing project: providing services to taxonomists for standard genome sequencing and annotation.</title>
        <authorList>
            <consortium name="The Broad Institute Genomics Platform"/>
            <consortium name="The Broad Institute Genome Sequencing Center for Infectious Disease"/>
            <person name="Wu L."/>
            <person name="Ma J."/>
        </authorList>
    </citation>
    <scope>NUCLEOTIDE SEQUENCE [LARGE SCALE GENOMIC DNA]</scope>
    <source>
        <strain evidence="8">CCUG 56029</strain>
    </source>
</reference>
<feature type="chain" id="PRO_5046126166" evidence="5">
    <location>
        <begin position="24"/>
        <end position="525"/>
    </location>
</feature>
<dbReference type="Proteomes" id="UP001597213">
    <property type="component" value="Unassembled WGS sequence"/>
</dbReference>
<dbReference type="Gene3D" id="3.40.190.10">
    <property type="entry name" value="Periplasmic binding protein-like II"/>
    <property type="match status" value="1"/>
</dbReference>
<evidence type="ECO:0000313" key="7">
    <source>
        <dbReference type="EMBL" id="MFD1881398.1"/>
    </source>
</evidence>
<dbReference type="Pfam" id="PF00496">
    <property type="entry name" value="SBP_bac_5"/>
    <property type="match status" value="1"/>
</dbReference>
<evidence type="ECO:0000256" key="3">
    <source>
        <dbReference type="ARBA" id="ARBA00022448"/>
    </source>
</evidence>
<proteinExistence type="inferred from homology"/>
<evidence type="ECO:0000259" key="6">
    <source>
        <dbReference type="Pfam" id="PF00496"/>
    </source>
</evidence>
<feature type="signal peptide" evidence="5">
    <location>
        <begin position="1"/>
        <end position="23"/>
    </location>
</feature>
<dbReference type="Gene3D" id="3.10.105.10">
    <property type="entry name" value="Dipeptide-binding Protein, Domain 3"/>
    <property type="match status" value="1"/>
</dbReference>
<dbReference type="CDD" id="cd08498">
    <property type="entry name" value="PBP2_NikA_DppA_OppA_like_2"/>
    <property type="match status" value="1"/>
</dbReference>
<dbReference type="Gene3D" id="3.90.76.10">
    <property type="entry name" value="Dipeptide-binding Protein, Domain 1"/>
    <property type="match status" value="1"/>
</dbReference>
<comment type="caution">
    <text evidence="7">The sequence shown here is derived from an EMBL/GenBank/DDBJ whole genome shotgun (WGS) entry which is preliminary data.</text>
</comment>
<accession>A0ABW4R5H0</accession>
<keyword evidence="8" id="KW-1185">Reference proteome</keyword>
<evidence type="ECO:0000256" key="4">
    <source>
        <dbReference type="ARBA" id="ARBA00022729"/>
    </source>
</evidence>
<organism evidence="7 8">
    <name type="scientific">Paracoccus pacificus</name>
    <dbReference type="NCBI Taxonomy" id="1463598"/>
    <lineage>
        <taxon>Bacteria</taxon>
        <taxon>Pseudomonadati</taxon>
        <taxon>Pseudomonadota</taxon>
        <taxon>Alphaproteobacteria</taxon>
        <taxon>Rhodobacterales</taxon>
        <taxon>Paracoccaceae</taxon>
        <taxon>Paracoccus</taxon>
    </lineage>
</organism>
<feature type="domain" description="Solute-binding protein family 5" evidence="6">
    <location>
        <begin position="67"/>
        <end position="440"/>
    </location>
</feature>
<name>A0ABW4R5H0_9RHOB</name>
<comment type="subcellular location">
    <subcellularLocation>
        <location evidence="1">Periplasm</location>
    </subcellularLocation>
</comment>
<evidence type="ECO:0000256" key="5">
    <source>
        <dbReference type="SAM" id="SignalP"/>
    </source>
</evidence>
<dbReference type="RefSeq" id="WP_379141221.1">
    <property type="nucleotide sequence ID" value="NZ_JBHUEN010000018.1"/>
</dbReference>